<sequence>MSMNSEKAKKGRPAKVRRPDLVLPPINLYNAPILGCYGKKQVSKPRGHR</sequence>
<dbReference type="AlphaFoldDB" id="A0A368X7L0"/>
<name>A0A368X7L0_MARNT</name>
<organism evidence="1 2">
    <name type="scientific">Marinobacter nauticus</name>
    <name type="common">Marinobacter hydrocarbonoclasticus</name>
    <name type="synonym">Marinobacter aquaeolei</name>
    <dbReference type="NCBI Taxonomy" id="2743"/>
    <lineage>
        <taxon>Bacteria</taxon>
        <taxon>Pseudomonadati</taxon>
        <taxon>Pseudomonadota</taxon>
        <taxon>Gammaproteobacteria</taxon>
        <taxon>Pseudomonadales</taxon>
        <taxon>Marinobacteraceae</taxon>
        <taxon>Marinobacter</taxon>
    </lineage>
</organism>
<proteinExistence type="predicted"/>
<protein>
    <submittedName>
        <fullName evidence="1">Uncharacterized protein</fullName>
    </submittedName>
</protein>
<reference evidence="1 2" key="1">
    <citation type="submission" date="2018-07" db="EMBL/GenBank/DDBJ databases">
        <title>Freshwater and sediment microbial communities from various areas in North America, analyzing microbe dynamics in response to fracking.</title>
        <authorList>
            <person name="Lamendella R."/>
        </authorList>
    </citation>
    <scope>NUCLEOTIDE SEQUENCE [LARGE SCALE GENOMIC DNA]</scope>
    <source>
        <strain evidence="1 2">105B</strain>
    </source>
</reference>
<dbReference type="Proteomes" id="UP000253647">
    <property type="component" value="Unassembled WGS sequence"/>
</dbReference>
<comment type="caution">
    <text evidence="1">The sequence shown here is derived from an EMBL/GenBank/DDBJ whole genome shotgun (WGS) entry which is preliminary data.</text>
</comment>
<evidence type="ECO:0000313" key="1">
    <source>
        <dbReference type="EMBL" id="RCW63992.1"/>
    </source>
</evidence>
<evidence type="ECO:0000313" key="2">
    <source>
        <dbReference type="Proteomes" id="UP000253647"/>
    </source>
</evidence>
<gene>
    <name evidence="1" type="ORF">DET61_11633</name>
</gene>
<accession>A0A368X7L0</accession>
<dbReference type="EMBL" id="QPJI01000016">
    <property type="protein sequence ID" value="RCW63992.1"/>
    <property type="molecule type" value="Genomic_DNA"/>
</dbReference>